<sequence>MGLEIARKKDRALKSKWWYGRFEINGKSNGRQAIC</sequence>
<organism evidence="1 2">
    <name type="scientific">Pontiella sulfatireligans</name>
    <dbReference type="NCBI Taxonomy" id="2750658"/>
    <lineage>
        <taxon>Bacteria</taxon>
        <taxon>Pseudomonadati</taxon>
        <taxon>Kiritimatiellota</taxon>
        <taxon>Kiritimatiellia</taxon>
        <taxon>Kiritimatiellales</taxon>
        <taxon>Pontiellaceae</taxon>
        <taxon>Pontiella</taxon>
    </lineage>
</organism>
<keyword evidence="2" id="KW-1185">Reference proteome</keyword>
<dbReference type="Proteomes" id="UP000346198">
    <property type="component" value="Unassembled WGS sequence"/>
</dbReference>
<protein>
    <submittedName>
        <fullName evidence="1">Uncharacterized protein</fullName>
    </submittedName>
</protein>
<dbReference type="EMBL" id="CAAHFH010000002">
    <property type="protein sequence ID" value="VGO20977.1"/>
    <property type="molecule type" value="Genomic_DNA"/>
</dbReference>
<dbReference type="AlphaFoldDB" id="A0A6C2UNQ9"/>
<name>A0A6C2UNQ9_9BACT</name>
<reference evidence="1 2" key="1">
    <citation type="submission" date="2019-04" db="EMBL/GenBank/DDBJ databases">
        <authorList>
            <person name="Van Vliet M D."/>
        </authorList>
    </citation>
    <scope>NUCLEOTIDE SEQUENCE [LARGE SCALE GENOMIC DNA]</scope>
    <source>
        <strain evidence="1 2">F21</strain>
    </source>
</reference>
<evidence type="ECO:0000313" key="2">
    <source>
        <dbReference type="Proteomes" id="UP000346198"/>
    </source>
</evidence>
<gene>
    <name evidence="1" type="ORF">SCARR_03046</name>
</gene>
<accession>A0A6C2UNQ9</accession>
<evidence type="ECO:0000313" key="1">
    <source>
        <dbReference type="EMBL" id="VGO20977.1"/>
    </source>
</evidence>
<proteinExistence type="predicted"/>